<gene>
    <name evidence="6" type="ORF">SCHPADRAFT_895575</name>
</gene>
<dbReference type="GO" id="GO:0006508">
    <property type="term" value="P:proteolysis"/>
    <property type="evidence" value="ECO:0007669"/>
    <property type="project" value="UniProtKB-KW"/>
</dbReference>
<dbReference type="InterPro" id="IPR003653">
    <property type="entry name" value="Peptidase_C48_C"/>
</dbReference>
<protein>
    <recommendedName>
        <fullName evidence="5">Ubiquitin-like protease family profile domain-containing protein</fullName>
    </recommendedName>
</protein>
<organism evidence="6 7">
    <name type="scientific">Schizopora paradoxa</name>
    <dbReference type="NCBI Taxonomy" id="27342"/>
    <lineage>
        <taxon>Eukaryota</taxon>
        <taxon>Fungi</taxon>
        <taxon>Dikarya</taxon>
        <taxon>Basidiomycota</taxon>
        <taxon>Agaricomycotina</taxon>
        <taxon>Agaricomycetes</taxon>
        <taxon>Hymenochaetales</taxon>
        <taxon>Schizoporaceae</taxon>
        <taxon>Schizopora</taxon>
    </lineage>
</organism>
<evidence type="ECO:0000259" key="5">
    <source>
        <dbReference type="PROSITE" id="PS50600"/>
    </source>
</evidence>
<dbReference type="AlphaFoldDB" id="A0A0H2R3D4"/>
<dbReference type="Proteomes" id="UP000053477">
    <property type="component" value="Unassembled WGS sequence"/>
</dbReference>
<dbReference type="PANTHER" id="PTHR12606">
    <property type="entry name" value="SENTRIN/SUMO-SPECIFIC PROTEASE"/>
    <property type="match status" value="1"/>
</dbReference>
<dbReference type="GO" id="GO:0005634">
    <property type="term" value="C:nucleus"/>
    <property type="evidence" value="ECO:0007669"/>
    <property type="project" value="TreeGrafter"/>
</dbReference>
<dbReference type="GO" id="GO:0016929">
    <property type="term" value="F:deSUMOylase activity"/>
    <property type="evidence" value="ECO:0007669"/>
    <property type="project" value="TreeGrafter"/>
</dbReference>
<dbReference type="InterPro" id="IPR038765">
    <property type="entry name" value="Papain-like_cys_pep_sf"/>
</dbReference>
<dbReference type="OrthoDB" id="1939479at2759"/>
<evidence type="ECO:0000313" key="7">
    <source>
        <dbReference type="Proteomes" id="UP000053477"/>
    </source>
</evidence>
<evidence type="ECO:0000313" key="6">
    <source>
        <dbReference type="EMBL" id="KLO06295.1"/>
    </source>
</evidence>
<dbReference type="STRING" id="27342.A0A0H2R3D4"/>
<dbReference type="InParanoid" id="A0A0H2R3D4"/>
<feature type="domain" description="Ubiquitin-like protease family profile" evidence="5">
    <location>
        <begin position="226"/>
        <end position="361"/>
    </location>
</feature>
<comment type="similarity">
    <text evidence="1">Belongs to the peptidase C48 family.</text>
</comment>
<keyword evidence="2" id="KW-0645">Protease</keyword>
<proteinExistence type="inferred from homology"/>
<dbReference type="Pfam" id="PF02902">
    <property type="entry name" value="Peptidase_C48"/>
    <property type="match status" value="1"/>
</dbReference>
<dbReference type="PROSITE" id="PS50600">
    <property type="entry name" value="ULP_PROTEASE"/>
    <property type="match status" value="1"/>
</dbReference>
<evidence type="ECO:0000256" key="1">
    <source>
        <dbReference type="ARBA" id="ARBA00005234"/>
    </source>
</evidence>
<sequence length="361" mass="40908">MNEALADWDEFFATLPLLRGTDFDWMSYKPQEPAKYWNYVRKAGKDAFAMIVLVYYLVSNGADGSTEFEEKLEVIEFAIEHTRGMYERCNPPRLSAEAPGVLRHAQVERTTHTVDKQGGDGVRQANAKRGSDSRHLSWIGCSTFSEATELAAPLPLQQSEQYVTDDASFRTSMFKTRQEMKNNLYNQLTSEISLDHRRLVETILNSAEDSELSERERKYLELLSLRGVTLSSARSLLPDRWVVDGVINPFGSLISVLAARTIVILNSFFAQKLSKYGYEGVSRWSRKEIATAGGFVPGSALKLVMPISEPIERTERNKGMHWTLGVIDCKERRVEYWNSLNAVGDASAFFKVAFNYCNEHD</sequence>
<dbReference type="GO" id="GO:0016926">
    <property type="term" value="P:protein desumoylation"/>
    <property type="evidence" value="ECO:0007669"/>
    <property type="project" value="TreeGrafter"/>
</dbReference>
<evidence type="ECO:0000256" key="4">
    <source>
        <dbReference type="ARBA" id="ARBA00022807"/>
    </source>
</evidence>
<dbReference type="PANTHER" id="PTHR12606:SF141">
    <property type="entry name" value="GH15225P-RELATED"/>
    <property type="match status" value="1"/>
</dbReference>
<evidence type="ECO:0000256" key="3">
    <source>
        <dbReference type="ARBA" id="ARBA00022801"/>
    </source>
</evidence>
<accession>A0A0H2R3D4</accession>
<dbReference type="EMBL" id="KQ086219">
    <property type="protein sequence ID" value="KLO06295.1"/>
    <property type="molecule type" value="Genomic_DNA"/>
</dbReference>
<dbReference type="SUPFAM" id="SSF54001">
    <property type="entry name" value="Cysteine proteinases"/>
    <property type="match status" value="1"/>
</dbReference>
<keyword evidence="3" id="KW-0378">Hydrolase</keyword>
<name>A0A0H2R3D4_9AGAM</name>
<keyword evidence="4" id="KW-0788">Thiol protease</keyword>
<keyword evidence="7" id="KW-1185">Reference proteome</keyword>
<evidence type="ECO:0000256" key="2">
    <source>
        <dbReference type="ARBA" id="ARBA00022670"/>
    </source>
</evidence>
<reference evidence="6 7" key="1">
    <citation type="submission" date="2015-04" db="EMBL/GenBank/DDBJ databases">
        <title>Complete genome sequence of Schizopora paradoxa KUC8140, a cosmopolitan wood degrader in East Asia.</title>
        <authorList>
            <consortium name="DOE Joint Genome Institute"/>
            <person name="Min B."/>
            <person name="Park H."/>
            <person name="Jang Y."/>
            <person name="Kim J.-J."/>
            <person name="Kim K.H."/>
            <person name="Pangilinan J."/>
            <person name="Lipzen A."/>
            <person name="Riley R."/>
            <person name="Grigoriev I.V."/>
            <person name="Spatafora J.W."/>
            <person name="Choi I.-G."/>
        </authorList>
    </citation>
    <scope>NUCLEOTIDE SEQUENCE [LARGE SCALE GENOMIC DNA]</scope>
    <source>
        <strain evidence="6 7">KUC8140</strain>
    </source>
</reference>
<dbReference type="Gene3D" id="3.40.395.10">
    <property type="entry name" value="Adenoviral Proteinase, Chain A"/>
    <property type="match status" value="1"/>
</dbReference>